<feature type="region of interest" description="Disordered" evidence="3">
    <location>
        <begin position="104"/>
        <end position="132"/>
    </location>
</feature>
<accession>A0A433QCE2</accession>
<dbReference type="InterPro" id="IPR025941">
    <property type="entry name" value="Vps8_central_dom"/>
</dbReference>
<name>A0A433QCE2_9FUNG</name>
<dbReference type="GO" id="GO:0006623">
    <property type="term" value="P:protein targeting to vacuole"/>
    <property type="evidence" value="ECO:0007669"/>
    <property type="project" value="InterPro"/>
</dbReference>
<dbReference type="InterPro" id="IPR056939">
    <property type="entry name" value="Znf_RING_Vps8"/>
</dbReference>
<dbReference type="Pfam" id="PF25066">
    <property type="entry name" value="TPR_VPS8_2"/>
    <property type="match status" value="1"/>
</dbReference>
<feature type="domain" description="Vps8 RING finger" evidence="5">
    <location>
        <begin position="2156"/>
        <end position="2203"/>
    </location>
</feature>
<keyword evidence="8" id="KW-1185">Reference proteome</keyword>
<gene>
    <name evidence="7" type="ORF">BC938DRAFT_483234</name>
</gene>
<dbReference type="Gene3D" id="2.130.10.10">
    <property type="entry name" value="YVTN repeat-like/Quinoprotein amine dehydrogenase"/>
    <property type="match status" value="1"/>
</dbReference>
<feature type="compositionally biased region" description="Polar residues" evidence="3">
    <location>
        <begin position="478"/>
        <end position="491"/>
    </location>
</feature>
<feature type="compositionally biased region" description="Low complexity" evidence="3">
    <location>
        <begin position="439"/>
        <end position="449"/>
    </location>
</feature>
<feature type="compositionally biased region" description="Low complexity" evidence="3">
    <location>
        <begin position="1414"/>
        <end position="1427"/>
    </location>
</feature>
<protein>
    <submittedName>
        <fullName evidence="7">Uncharacterized protein</fullName>
    </submittedName>
</protein>
<evidence type="ECO:0000259" key="4">
    <source>
        <dbReference type="Pfam" id="PF12816"/>
    </source>
</evidence>
<keyword evidence="2" id="KW-0853">WD repeat</keyword>
<dbReference type="Pfam" id="PF12816">
    <property type="entry name" value="TPR_Vps8"/>
    <property type="match status" value="1"/>
</dbReference>
<dbReference type="PANTHER" id="PTHR12616">
    <property type="entry name" value="VACUOLAR PROTEIN SORTING VPS41"/>
    <property type="match status" value="1"/>
</dbReference>
<evidence type="ECO:0000256" key="3">
    <source>
        <dbReference type="SAM" id="MobiDB-lite"/>
    </source>
</evidence>
<dbReference type="InterPro" id="IPR015943">
    <property type="entry name" value="WD40/YVTN_repeat-like_dom_sf"/>
</dbReference>
<dbReference type="GO" id="GO:0005770">
    <property type="term" value="C:late endosome"/>
    <property type="evidence" value="ECO:0007669"/>
    <property type="project" value="TreeGrafter"/>
</dbReference>
<dbReference type="InterPro" id="IPR036322">
    <property type="entry name" value="WD40_repeat_dom_sf"/>
</dbReference>
<feature type="region of interest" description="Disordered" evidence="3">
    <location>
        <begin position="1411"/>
        <end position="1450"/>
    </location>
</feature>
<dbReference type="EMBL" id="RBNJ01008371">
    <property type="protein sequence ID" value="RUS27447.1"/>
    <property type="molecule type" value="Genomic_DNA"/>
</dbReference>
<dbReference type="GO" id="GO:0030897">
    <property type="term" value="C:HOPS complex"/>
    <property type="evidence" value="ECO:0007669"/>
    <property type="project" value="TreeGrafter"/>
</dbReference>
<feature type="compositionally biased region" description="Basic and acidic residues" evidence="3">
    <location>
        <begin position="1430"/>
        <end position="1446"/>
    </location>
</feature>
<dbReference type="InterPro" id="IPR001680">
    <property type="entry name" value="WD40_rpt"/>
</dbReference>
<feature type="repeat" description="WD" evidence="2">
    <location>
        <begin position="594"/>
        <end position="628"/>
    </location>
</feature>
<dbReference type="Pfam" id="PF23410">
    <property type="entry name" value="Beta-prop_VPS8"/>
    <property type="match status" value="1"/>
</dbReference>
<feature type="compositionally biased region" description="Low complexity" evidence="3">
    <location>
        <begin position="231"/>
        <end position="247"/>
    </location>
</feature>
<sequence>MTSHAQRNTPNTTNIYTTRIRSTSDSIQIQTPPYPTSPVLASSDSLVPSKLSRARASNAMSPMSSAESKRDKVTLDFANLAPPLPPILPPLSINVTNLGDFNNTSGGPPNLLPNPLPSTSTSASLSGHPAPLLGVPAPHPSPSTSTGTIKFRRNYETLLKEVLEEEINEEDEEDELLKGVEIDMESATAELSEELRAALEDRALADKYLANLRTFMYQRHHTLSSSTGLEGANRPNTPTTTARPGTPASRHSHNHQAPSHNPLLKILDAAPQNSRLVNGVSSLTAIELKYQALRIPELDLPSTPETTIKGVLEELYRLQDDLQIHLQGGPLAREINGTVPLSEKKKKKVLSLLEDVGKEVGLYEEFVKGGRHLNLDAILNEPDGSDEDGLIGSETQETGSGLNNYDQDSVSEISGTTNSANTPATGTDSRPQSPALIFPSSPTSITPPTKTRRSGSANSLVEALTRHPSLARLRGTPAGNSTTSLTSGYSQTSSTDLSEGISALDAAALLPGGISANLIADGMGRGKVEPWEAFRWTPLIKISDQVYCDVTRKSAGLPTVLAVSGVIAIGTTRGLIFVYDYSQNLKCILGNGALVVEVGAVTALAISSDHTTIASGHAQGSIIVWDISRPATPLRTIDPIPASSLPSSSVAPNRKEGHMRGTAILHLGFAGVKRSEIVSGDNQGMAFYHVLYKLVMVNATETTRILGRYHNLTLPGPNGEKGVSLGSATRMLEDGTPVVPKPKRPSTVFAMQPMPLGQAQHASENFGLVALLTPYKMIIVGLKPSPQTQFKYLKPKTVPGLDPSILPTGSSSAWSSLSGCLAWLPAMKRGGASAGKSVKHPHLDTSTNTDPILAFSWGNHLVILRVGTASLIPESAATTKRGSNGKSSGQNTPTGMNTESAPTPATNTKKNSKNLRLDFVKVGEWRGKDSIVGLQWVNRQILTILTSNEEMIVFDPKQMQPTENANIRTKELIYHDRYSAPLREIMEEKMIRYGNGTPRTPGTWDEKRRTPVEMAYFHSVRGYKGKLFLLGLHQLFVGTLLSWADRIIALVQSGNFLEGIALATSFYNGKSIQTVIGLPDDDATRQQVVGEKLNELLAASLNYAFSSDRDGHASSSLVLFSKLAIACIDACLSMNDLDYLFDTVYERYSDAEVTGVFLEVIEPYIISDRLRDLPPGMMKDLVDHYRSHRMLKRVEHIIWHINPQCLDIDQIVSMCSREGLYDAMMYVWNRSMNDYVSPVVEMLKVLRSVMNGSARKRTDGVDDEAAGIETIRRNAEKLFEYLKNVLTGRTYPDAEVMSTAQAYEARSAVYEFVFSGRCVVWPRIGGRLILTADEGEGAAEPTYPYLRLLLRFDTKRFLEALEVAFDDPWLNGEDLFVSTGNDDEMPGKIVSRQLIVNTLLDVMGGSSLKDIGVPPSISPSTSASSSGSDDDNKRRLQNDDGFKNPKDTTYPISYTSASTHDSILHDNLIYLYIFIARNLHKYTTFVLLSPSMLHKILIRLSDERDPRTREERQAAVQNLLTVYTPTDEDKMVVLYEEAGFWHVLEDVYRREKKYGAVVETYLKDTDRRNKVFDCVRELIDKSSNLTDRQRVEVSRAVLNKIAQLVDIDGQRTADMVQNYFGADHDDIILRLEGEEVDDDDEDGAERRVFAYLRGLLEPDAGDDSLSKTAGGVIYVDGRPVVVDSVVEQAADVESRIHERYIELMCKFDPTGVYHYLNTRQDGAYQLEKVLPACETYGVVDAVVWIMEHSGKVTGALEKVLEIVRERIGAIVRMVKEHGEAQMNKNMFLGEAFGDVKEKESRRGRGWTIDEQTAVRNCLVKIRGVLRVGTQLCENSSRRLALANNVGVVGMSGGPFVSVDEPPSPVFSTSSKMSLENESETLWFQLLDTYVEASKTILTVLSGTEKASGTSDGAVVENASVPLSLVPPALDSPSPSSTGSVSTVSSLSPFNVPATLKSHLVTSFKSYVQSILTSLLLSTSSPQVSLPRLLLRLIQSQAHGGTTFADFRDIFLGMLNTYKYEGQLLAMTNRLFEKDLFIGVQSVVQKRNRGWRPRKAVCEACTAPFLGMEPPRLPLFKNHSEQDQTHNEANLNHEHMGENVTTHAEELEDTNFHQTNVPITDAAEASGSRSGIQQDTAGPATEIDKNAAILSSSHPLERQQEQKDDILLFRCGHGYHRKCLELQTHHEEEQVENEHSVHLKCVSCHPPSTKKKPVRAATMDIMGAAFGVIGYRIDIKGKGKAVET</sequence>
<evidence type="ECO:0000256" key="1">
    <source>
        <dbReference type="ARBA" id="ARBA00009422"/>
    </source>
</evidence>
<comment type="similarity">
    <text evidence="1">Belongs to the VPS8 family.</text>
</comment>
<feature type="compositionally biased region" description="Polar residues" evidence="3">
    <location>
        <begin position="393"/>
        <end position="432"/>
    </location>
</feature>
<feature type="compositionally biased region" description="Polar residues" evidence="3">
    <location>
        <begin position="876"/>
        <end position="909"/>
    </location>
</feature>
<feature type="region of interest" description="Disordered" evidence="3">
    <location>
        <begin position="875"/>
        <end position="912"/>
    </location>
</feature>
<dbReference type="GO" id="GO:0034058">
    <property type="term" value="P:endosomal vesicle fusion"/>
    <property type="evidence" value="ECO:0007669"/>
    <property type="project" value="TreeGrafter"/>
</dbReference>
<dbReference type="PROSITE" id="PS50082">
    <property type="entry name" value="WD_REPEATS_2"/>
    <property type="match status" value="1"/>
</dbReference>
<reference evidence="7 8" key="1">
    <citation type="journal article" date="2018" name="New Phytol.">
        <title>Phylogenomics of Endogonaceae and evolution of mycorrhizas within Mucoromycota.</title>
        <authorList>
            <person name="Chang Y."/>
            <person name="Desiro A."/>
            <person name="Na H."/>
            <person name="Sandor L."/>
            <person name="Lipzen A."/>
            <person name="Clum A."/>
            <person name="Barry K."/>
            <person name="Grigoriev I.V."/>
            <person name="Martin F.M."/>
            <person name="Stajich J.E."/>
            <person name="Smith M.E."/>
            <person name="Bonito G."/>
            <person name="Spatafora J.W."/>
        </authorList>
    </citation>
    <scope>NUCLEOTIDE SEQUENCE [LARGE SCALE GENOMIC DNA]</scope>
    <source>
        <strain evidence="7 8">AD002</strain>
    </source>
</reference>
<feature type="region of interest" description="Disordered" evidence="3">
    <location>
        <begin position="27"/>
        <end position="46"/>
    </location>
</feature>
<evidence type="ECO:0000313" key="8">
    <source>
        <dbReference type="Proteomes" id="UP000274822"/>
    </source>
</evidence>
<organism evidence="7 8">
    <name type="scientific">Jimgerdemannia flammicorona</name>
    <dbReference type="NCBI Taxonomy" id="994334"/>
    <lineage>
        <taxon>Eukaryota</taxon>
        <taxon>Fungi</taxon>
        <taxon>Fungi incertae sedis</taxon>
        <taxon>Mucoromycota</taxon>
        <taxon>Mucoromycotina</taxon>
        <taxon>Endogonomycetes</taxon>
        <taxon>Endogonales</taxon>
        <taxon>Endogonaceae</taxon>
        <taxon>Jimgerdemannia</taxon>
    </lineage>
</organism>
<feature type="region of interest" description="Disordered" evidence="3">
    <location>
        <begin position="380"/>
        <end position="460"/>
    </location>
</feature>
<feature type="compositionally biased region" description="Low complexity" evidence="3">
    <location>
        <begin position="117"/>
        <end position="127"/>
    </location>
</feature>
<proteinExistence type="inferred from homology"/>
<dbReference type="SUPFAM" id="SSF50978">
    <property type="entry name" value="WD40 repeat-like"/>
    <property type="match status" value="1"/>
</dbReference>
<evidence type="ECO:0000259" key="6">
    <source>
        <dbReference type="Pfam" id="PF25066"/>
    </source>
</evidence>
<feature type="region of interest" description="Disordered" evidence="3">
    <location>
        <begin position="472"/>
        <end position="491"/>
    </location>
</feature>
<dbReference type="Proteomes" id="UP000274822">
    <property type="component" value="Unassembled WGS sequence"/>
</dbReference>
<dbReference type="InterPro" id="IPR059070">
    <property type="entry name" value="TPR_VPS8_2"/>
</dbReference>
<evidence type="ECO:0000313" key="7">
    <source>
        <dbReference type="EMBL" id="RUS27447.1"/>
    </source>
</evidence>
<feature type="region of interest" description="Disordered" evidence="3">
    <location>
        <begin position="224"/>
        <end position="259"/>
    </location>
</feature>
<evidence type="ECO:0000256" key="2">
    <source>
        <dbReference type="PROSITE-ProRule" id="PRU00221"/>
    </source>
</evidence>
<comment type="caution">
    <text evidence="7">The sequence shown here is derived from an EMBL/GenBank/DDBJ whole genome shotgun (WGS) entry which is preliminary data.</text>
</comment>
<feature type="domain" description="Vacuolar protein sorting-associated protein 8 central" evidence="4">
    <location>
        <begin position="1156"/>
        <end position="1365"/>
    </location>
</feature>
<dbReference type="Pfam" id="PF23412">
    <property type="entry name" value="zf_RING_Vps8"/>
    <property type="match status" value="1"/>
</dbReference>
<evidence type="ECO:0000259" key="5">
    <source>
        <dbReference type="Pfam" id="PF23412"/>
    </source>
</evidence>
<dbReference type="PANTHER" id="PTHR12616:SF8">
    <property type="entry name" value="VACUOLAR PROTEIN SORTING-ASSOCIATED PROTEIN 8 HOMOLOG"/>
    <property type="match status" value="1"/>
</dbReference>
<feature type="domain" description="VPS8-like TPR-like repeats" evidence="6">
    <location>
        <begin position="1811"/>
        <end position="2046"/>
    </location>
</feature>
<dbReference type="InterPro" id="IPR045111">
    <property type="entry name" value="Vps41/Vps8"/>
</dbReference>